<evidence type="ECO:0000313" key="2">
    <source>
        <dbReference type="EMBL" id="OSY50785.1"/>
    </source>
</evidence>
<dbReference type="EMBL" id="MIFZ01000264">
    <property type="protein sequence ID" value="OSY50785.1"/>
    <property type="molecule type" value="Genomic_DNA"/>
</dbReference>
<dbReference type="EMBL" id="ASYR01000002">
    <property type="protein sequence ID" value="KAF0651729.1"/>
    <property type="molecule type" value="Genomic_DNA"/>
</dbReference>
<evidence type="ECO:0000313" key="3">
    <source>
        <dbReference type="Proteomes" id="UP000194318"/>
    </source>
</evidence>
<dbReference type="GeneID" id="91407026"/>
<sequence length="52" mass="5716">MDLTKPAKALPVECAYCGATVPQKPGAGRVRRFCTPHHGAAYRHRLRVLGWA</sequence>
<reference evidence="1 4" key="1">
    <citation type="submission" date="2013-05" db="EMBL/GenBank/DDBJ databases">
        <title>Genome Sequence of Streptomyces fradiae.</title>
        <authorList>
            <person name="Kirby R."/>
        </authorList>
    </citation>
    <scope>NUCLEOTIDE SEQUENCE [LARGE SCALE GENOMIC DNA]</scope>
    <source>
        <strain evidence="1 4">ATCC 10745</strain>
    </source>
</reference>
<gene>
    <name evidence="2" type="ORF">BG846_03583</name>
    <name evidence="1" type="ORF">K701_01985</name>
</gene>
<accession>A0A1Y2NTF7</accession>
<evidence type="ECO:0000313" key="4">
    <source>
        <dbReference type="Proteomes" id="UP000731519"/>
    </source>
</evidence>
<evidence type="ECO:0000313" key="1">
    <source>
        <dbReference type="EMBL" id="KAF0651729.1"/>
    </source>
</evidence>
<comment type="caution">
    <text evidence="2">The sequence shown here is derived from an EMBL/GenBank/DDBJ whole genome shotgun (WGS) entry which is preliminary data.</text>
</comment>
<dbReference type="Proteomes" id="UP000731519">
    <property type="component" value="Unassembled WGS sequence"/>
</dbReference>
<name>A0A1Y2NTF7_STRFR</name>
<organism evidence="2 3">
    <name type="scientific">Streptomyces fradiae ATCC 10745 = DSM 40063</name>
    <dbReference type="NCBI Taxonomy" id="1319510"/>
    <lineage>
        <taxon>Bacteria</taxon>
        <taxon>Bacillati</taxon>
        <taxon>Actinomycetota</taxon>
        <taxon>Actinomycetes</taxon>
        <taxon>Kitasatosporales</taxon>
        <taxon>Streptomycetaceae</taxon>
        <taxon>Streptomyces</taxon>
    </lineage>
</organism>
<dbReference type="Proteomes" id="UP000194318">
    <property type="component" value="Unassembled WGS sequence"/>
</dbReference>
<keyword evidence="4" id="KW-1185">Reference proteome</keyword>
<reference evidence="2 3" key="2">
    <citation type="submission" date="2016-09" db="EMBL/GenBank/DDBJ databases">
        <title>Streptomyces fradiae DSM40063, a candidate organism with high potential of specific P450 cytochromes.</title>
        <authorList>
            <person name="Grumaz C."/>
            <person name="Vainshtein Y."/>
            <person name="Kirstahler P."/>
            <person name="Sohn K."/>
        </authorList>
    </citation>
    <scope>NUCLEOTIDE SEQUENCE [LARGE SCALE GENOMIC DNA]</scope>
    <source>
        <strain evidence="2 3">DSM 40063</strain>
    </source>
</reference>
<dbReference type="RefSeq" id="WP_158100686.1">
    <property type="nucleotide sequence ID" value="NZ_ASYR01000002.1"/>
</dbReference>
<protein>
    <submittedName>
        <fullName evidence="2">Uncharacterized protein</fullName>
    </submittedName>
</protein>
<dbReference type="AlphaFoldDB" id="A0A1Y2NTF7"/>
<proteinExistence type="predicted"/>